<accession>A0A0F9UBV1</accession>
<evidence type="ECO:0000313" key="1">
    <source>
        <dbReference type="EMBL" id="KKN51108.1"/>
    </source>
</evidence>
<reference evidence="1" key="1">
    <citation type="journal article" date="2015" name="Nature">
        <title>Complex archaea that bridge the gap between prokaryotes and eukaryotes.</title>
        <authorList>
            <person name="Spang A."/>
            <person name="Saw J.H."/>
            <person name="Jorgensen S.L."/>
            <person name="Zaremba-Niedzwiedzka K."/>
            <person name="Martijn J."/>
            <person name="Lind A.E."/>
            <person name="van Eijk R."/>
            <person name="Schleper C."/>
            <person name="Guy L."/>
            <person name="Ettema T.J."/>
        </authorList>
    </citation>
    <scope>NUCLEOTIDE SEQUENCE</scope>
</reference>
<feature type="non-terminal residue" evidence="1">
    <location>
        <position position="1"/>
    </location>
</feature>
<comment type="caution">
    <text evidence="1">The sequence shown here is derived from an EMBL/GenBank/DDBJ whole genome shotgun (WGS) entry which is preliminary data.</text>
</comment>
<protein>
    <submittedName>
        <fullName evidence="1">Uncharacterized protein</fullName>
    </submittedName>
</protein>
<sequence length="65" mass="7183">TYPVPPEVRFDTNCLCVAGFKSPREGTMMEIVSMMNARGVGHFIAAQPSDIRLKLLPEFTRLGVS</sequence>
<name>A0A0F9UBV1_9ZZZZ</name>
<gene>
    <name evidence="1" type="ORF">LCGC14_0626180</name>
</gene>
<dbReference type="AlphaFoldDB" id="A0A0F9UBV1"/>
<dbReference type="EMBL" id="LAZR01001079">
    <property type="protein sequence ID" value="KKN51108.1"/>
    <property type="molecule type" value="Genomic_DNA"/>
</dbReference>
<proteinExistence type="predicted"/>
<organism evidence="1">
    <name type="scientific">marine sediment metagenome</name>
    <dbReference type="NCBI Taxonomy" id="412755"/>
    <lineage>
        <taxon>unclassified sequences</taxon>
        <taxon>metagenomes</taxon>
        <taxon>ecological metagenomes</taxon>
    </lineage>
</organism>